<evidence type="ECO:0000313" key="1">
    <source>
        <dbReference type="EMBL" id="MDB7982874.1"/>
    </source>
</evidence>
<evidence type="ECO:0000313" key="2">
    <source>
        <dbReference type="Proteomes" id="UP001212981"/>
    </source>
</evidence>
<feature type="non-terminal residue" evidence="1">
    <location>
        <position position="1"/>
    </location>
</feature>
<dbReference type="Proteomes" id="UP001212981">
    <property type="component" value="Unassembled WGS sequence"/>
</dbReference>
<dbReference type="RefSeq" id="WP_272003043.1">
    <property type="nucleotide sequence ID" value="NZ_JAQLXO010000015.1"/>
</dbReference>
<comment type="caution">
    <text evidence="1">The sequence shown here is derived from an EMBL/GenBank/DDBJ whole genome shotgun (WGS) entry which is preliminary data.</text>
</comment>
<proteinExistence type="predicted"/>
<dbReference type="EMBL" id="JAQLXO010000015">
    <property type="protein sequence ID" value="MDB7982874.1"/>
    <property type="molecule type" value="Genomic_DNA"/>
</dbReference>
<organism evidence="1 2">
    <name type="scientific">Faecalicoccus pleomorphus</name>
    <dbReference type="NCBI Taxonomy" id="1323"/>
    <lineage>
        <taxon>Bacteria</taxon>
        <taxon>Bacillati</taxon>
        <taxon>Bacillota</taxon>
        <taxon>Erysipelotrichia</taxon>
        <taxon>Erysipelotrichales</taxon>
        <taxon>Erysipelotrichaceae</taxon>
        <taxon>Faecalicoccus</taxon>
    </lineage>
</organism>
<dbReference type="AlphaFoldDB" id="A0AAW6CZ63"/>
<reference evidence="1" key="1">
    <citation type="submission" date="2023-01" db="EMBL/GenBank/DDBJ databases">
        <title>Human gut microbiome strain richness.</title>
        <authorList>
            <person name="Chen-Liaw A."/>
        </authorList>
    </citation>
    <scope>NUCLEOTIDE SEQUENCE</scope>
    <source>
        <strain evidence="1">D8_m1001271B151109d0_201107</strain>
    </source>
</reference>
<name>A0AAW6CZ63_9FIRM</name>
<accession>A0AAW6CZ63</accession>
<sequence length="60" mass="7242">IINGTKIQIRINVFSQEAYVLRYGKKRPIKMIHNRKRKMSKIADNQKDLQVILDQFRRDN</sequence>
<gene>
    <name evidence="1" type="ORF">PND82_08605</name>
</gene>
<protein>
    <submittedName>
        <fullName evidence="1">Uncharacterized protein</fullName>
    </submittedName>
</protein>